<gene>
    <name evidence="6" type="ORF">SS50377_15851</name>
    <name evidence="7" type="ORF">SS50377_27256</name>
</gene>
<dbReference type="PANTHER" id="PTHR45699:SF3">
    <property type="entry name" value="LARGE RIBOSOMAL SUBUNIT PROTEIN UL10"/>
    <property type="match status" value="1"/>
</dbReference>
<dbReference type="InterPro" id="IPR040637">
    <property type="entry name" value="Ribosomal_uL10-like_insert"/>
</dbReference>
<keyword evidence="3" id="KW-0687">Ribonucleoprotein</keyword>
<dbReference type="GO" id="GO:0002181">
    <property type="term" value="P:cytoplasmic translation"/>
    <property type="evidence" value="ECO:0007669"/>
    <property type="project" value="TreeGrafter"/>
</dbReference>
<dbReference type="Pfam" id="PF00466">
    <property type="entry name" value="Ribosomal_L10"/>
    <property type="match status" value="1"/>
</dbReference>
<dbReference type="GO" id="GO:0070180">
    <property type="term" value="F:large ribosomal subunit rRNA binding"/>
    <property type="evidence" value="ECO:0007669"/>
    <property type="project" value="TreeGrafter"/>
</dbReference>
<dbReference type="Pfam" id="PF17777">
    <property type="entry name" value="RL10P_insert"/>
    <property type="match status" value="1"/>
</dbReference>
<accession>V6LU42</accession>
<dbReference type="Gene3D" id="3.30.70.1730">
    <property type="match status" value="1"/>
</dbReference>
<evidence type="ECO:0000256" key="1">
    <source>
        <dbReference type="ARBA" id="ARBA00008889"/>
    </source>
</evidence>
<feature type="domain" description="Large ribosomal subunit protein uL10-like insertion" evidence="5">
    <location>
        <begin position="112"/>
        <end position="181"/>
    </location>
</feature>
<comment type="similarity">
    <text evidence="1">Belongs to the universal ribosomal protein uL10 family.</text>
</comment>
<name>V6LU42_9EUKA</name>
<dbReference type="GO" id="GO:0022625">
    <property type="term" value="C:cytosolic large ribosomal subunit"/>
    <property type="evidence" value="ECO:0007669"/>
    <property type="project" value="TreeGrafter"/>
</dbReference>
<evidence type="ECO:0000313" key="7">
    <source>
        <dbReference type="EMBL" id="KAH0570963.1"/>
    </source>
</evidence>
<evidence type="ECO:0000313" key="6">
    <source>
        <dbReference type="EMBL" id="EST44314.1"/>
    </source>
</evidence>
<dbReference type="VEuPathDB" id="GiardiaDB:SS50377_27256"/>
<reference evidence="7" key="2">
    <citation type="submission" date="2020-12" db="EMBL/GenBank/DDBJ databases">
        <title>New Spironucleus salmonicida genome in near-complete chromosomes.</title>
        <authorList>
            <person name="Xu F."/>
            <person name="Kurt Z."/>
            <person name="Jimenez-Gonzalez A."/>
            <person name="Astvaldsson A."/>
            <person name="Andersson J.O."/>
            <person name="Svard S.G."/>
        </authorList>
    </citation>
    <scope>NUCLEOTIDE SEQUENCE</scope>
    <source>
        <strain evidence="7">ATCC 50377</strain>
    </source>
</reference>
<protein>
    <submittedName>
        <fullName evidence="6">Acidic ribosomal protein P0</fullName>
    </submittedName>
</protein>
<dbReference type="Proteomes" id="UP000018208">
    <property type="component" value="Unassembled WGS sequence"/>
</dbReference>
<evidence type="ECO:0000256" key="3">
    <source>
        <dbReference type="ARBA" id="ARBA00023274"/>
    </source>
</evidence>
<sequence>MEKRTKSEKMEWRQTYNEKLDKLFTSYSKILIVSADNIRSNQISRIRRALRNKAELIFGKKTLMERYLKSQSNEELKQLLPYIKLNIGLIFTNGEYKDITTAFEESKRKAGAKPGMIAPSEVVIQPMLTTMGPDQHSFFASLSIDTKINKGKIEITNTVHLVNKGDIVSPSHATLLNKLEIEPFYYQMEAVLVYDNGQIFDASILNVDDEVMQKKWNTGLEFFVSAALGANIAVLPAIPHIMIDSMKTLMGVGAECGMDQIAQVKRIMALLK</sequence>
<dbReference type="GO" id="GO:0003735">
    <property type="term" value="F:structural constituent of ribosome"/>
    <property type="evidence" value="ECO:0007669"/>
    <property type="project" value="TreeGrafter"/>
</dbReference>
<dbReference type="SUPFAM" id="SSF160369">
    <property type="entry name" value="Ribosomal protein L10-like"/>
    <property type="match status" value="1"/>
</dbReference>
<organism evidence="6">
    <name type="scientific">Spironucleus salmonicida</name>
    <dbReference type="NCBI Taxonomy" id="348837"/>
    <lineage>
        <taxon>Eukaryota</taxon>
        <taxon>Metamonada</taxon>
        <taxon>Diplomonadida</taxon>
        <taxon>Hexamitidae</taxon>
        <taxon>Hexamitinae</taxon>
        <taxon>Spironucleus</taxon>
    </lineage>
</organism>
<keyword evidence="8" id="KW-1185">Reference proteome</keyword>
<keyword evidence="2 6" id="KW-0689">Ribosomal protein</keyword>
<proteinExistence type="inferred from homology"/>
<reference evidence="6 7" key="1">
    <citation type="journal article" date="2014" name="PLoS Genet.">
        <title>The Genome of Spironucleus salmonicida Highlights a Fish Pathogen Adapted to Fluctuating Environments.</title>
        <authorList>
            <person name="Xu F."/>
            <person name="Jerlstrom-Hultqvist J."/>
            <person name="Einarsson E."/>
            <person name="Astvaldsson A."/>
            <person name="Svard S.G."/>
            <person name="Andersson J.O."/>
        </authorList>
    </citation>
    <scope>NUCLEOTIDE SEQUENCE</scope>
    <source>
        <strain evidence="7">ATCC 50377</strain>
    </source>
</reference>
<dbReference type="EMBL" id="AUWU02000007">
    <property type="protein sequence ID" value="KAH0570963.1"/>
    <property type="molecule type" value="Genomic_DNA"/>
</dbReference>
<dbReference type="OrthoDB" id="10259902at2759"/>
<feature type="transmembrane region" description="Helical" evidence="4">
    <location>
        <begin position="222"/>
        <end position="243"/>
    </location>
</feature>
<evidence type="ECO:0000313" key="8">
    <source>
        <dbReference type="Proteomes" id="UP000018208"/>
    </source>
</evidence>
<dbReference type="InterPro" id="IPR043164">
    <property type="entry name" value="Ribosomal_uL10-like_insert_sf"/>
</dbReference>
<dbReference type="AlphaFoldDB" id="V6LU42"/>
<evidence type="ECO:0000256" key="2">
    <source>
        <dbReference type="ARBA" id="ARBA00022980"/>
    </source>
</evidence>
<evidence type="ECO:0000259" key="5">
    <source>
        <dbReference type="Pfam" id="PF17777"/>
    </source>
</evidence>
<dbReference type="PANTHER" id="PTHR45699">
    <property type="entry name" value="60S ACIDIC RIBOSOMAL PROTEIN P0"/>
    <property type="match status" value="1"/>
</dbReference>
<keyword evidence="4" id="KW-1133">Transmembrane helix</keyword>
<dbReference type="InterPro" id="IPR001790">
    <property type="entry name" value="Ribosomal_uL10"/>
</dbReference>
<dbReference type="GO" id="GO:0000027">
    <property type="term" value="P:ribosomal large subunit assembly"/>
    <property type="evidence" value="ECO:0007669"/>
    <property type="project" value="TreeGrafter"/>
</dbReference>
<dbReference type="FunFam" id="3.90.105.20:FF:000001">
    <property type="entry name" value="60S acidic ribosomal protein P0"/>
    <property type="match status" value="1"/>
</dbReference>
<keyword evidence="4" id="KW-0472">Membrane</keyword>
<dbReference type="InterPro" id="IPR050323">
    <property type="entry name" value="Ribosomal_protein_uL10"/>
</dbReference>
<dbReference type="CDD" id="cd05795">
    <property type="entry name" value="Ribosomal_P0_L10e"/>
    <property type="match status" value="1"/>
</dbReference>
<dbReference type="InterPro" id="IPR043141">
    <property type="entry name" value="Ribosomal_uL10-like_sf"/>
</dbReference>
<dbReference type="EMBL" id="KI546119">
    <property type="protein sequence ID" value="EST44314.1"/>
    <property type="molecule type" value="Genomic_DNA"/>
</dbReference>
<keyword evidence="4" id="KW-0812">Transmembrane</keyword>
<dbReference type="Gene3D" id="3.90.105.20">
    <property type="match status" value="1"/>
</dbReference>
<evidence type="ECO:0000256" key="4">
    <source>
        <dbReference type="SAM" id="Phobius"/>
    </source>
</evidence>